<evidence type="ECO:0000313" key="2">
    <source>
        <dbReference type="Proteomes" id="UP000499080"/>
    </source>
</evidence>
<comment type="caution">
    <text evidence="1">The sequence shown here is derived from an EMBL/GenBank/DDBJ whole genome shotgun (WGS) entry which is preliminary data.</text>
</comment>
<sequence>MQSLWLQKLDWNDSLPINILQVWNDILITLPAVNEINVPRYILSDDMNKIDLNGFSDASECAYGAVIYIRCVTNSGLIQTKLLCNKSRVASLKPVTVPRQNSYADRFNNYSSLVEYETSHRIELQKFKSSISTASGDMFHKIITLQMSFSEVQMPDIFEVTTFCGRDRSYCFVILPILKSILVLRIKQLKTTVTVSRAMTNDSDFLDKLLNLTNSYSKLIRILSFCCGFLKNSLLKNVEEGFLSAAELDNAEQLLIKKIQSTTFLKEIFALQDGKSVPVSSKLKSPDPFLDSNSILRDVGRLKMLI</sequence>
<reference evidence="1 2" key="1">
    <citation type="journal article" date="2019" name="Sci. Rep.">
        <title>Orb-weaving spider Araneus ventricosus genome elucidates the spidroin gene catalogue.</title>
        <authorList>
            <person name="Kono N."/>
            <person name="Nakamura H."/>
            <person name="Ohtoshi R."/>
            <person name="Moran D.A.P."/>
            <person name="Shinohara A."/>
            <person name="Yoshida Y."/>
            <person name="Fujiwara M."/>
            <person name="Mori M."/>
            <person name="Tomita M."/>
            <person name="Arakawa K."/>
        </authorList>
    </citation>
    <scope>NUCLEOTIDE SEQUENCE [LARGE SCALE GENOMIC DNA]</scope>
</reference>
<proteinExistence type="predicted"/>
<gene>
    <name evidence="1" type="ORF">AVEN_66886_1</name>
</gene>
<dbReference type="OrthoDB" id="6435651at2759"/>
<dbReference type="Pfam" id="PF05380">
    <property type="entry name" value="Peptidase_A17"/>
    <property type="match status" value="1"/>
</dbReference>
<evidence type="ECO:0000313" key="1">
    <source>
        <dbReference type="EMBL" id="GBN37880.1"/>
    </source>
</evidence>
<dbReference type="PANTHER" id="PTHR47331">
    <property type="entry name" value="PHD-TYPE DOMAIN-CONTAINING PROTEIN"/>
    <property type="match status" value="1"/>
</dbReference>
<dbReference type="InterPro" id="IPR008042">
    <property type="entry name" value="Retrotrans_Pao"/>
</dbReference>
<accession>A0A4Y2NH42</accession>
<keyword evidence="2" id="KW-1185">Reference proteome</keyword>
<organism evidence="1 2">
    <name type="scientific">Araneus ventricosus</name>
    <name type="common">Orbweaver spider</name>
    <name type="synonym">Epeira ventricosa</name>
    <dbReference type="NCBI Taxonomy" id="182803"/>
    <lineage>
        <taxon>Eukaryota</taxon>
        <taxon>Metazoa</taxon>
        <taxon>Ecdysozoa</taxon>
        <taxon>Arthropoda</taxon>
        <taxon>Chelicerata</taxon>
        <taxon>Arachnida</taxon>
        <taxon>Araneae</taxon>
        <taxon>Araneomorphae</taxon>
        <taxon>Entelegynae</taxon>
        <taxon>Araneoidea</taxon>
        <taxon>Araneidae</taxon>
        <taxon>Araneus</taxon>
    </lineage>
</organism>
<dbReference type="EMBL" id="BGPR01009082">
    <property type="protein sequence ID" value="GBN37880.1"/>
    <property type="molecule type" value="Genomic_DNA"/>
</dbReference>
<dbReference type="Proteomes" id="UP000499080">
    <property type="component" value="Unassembled WGS sequence"/>
</dbReference>
<protein>
    <submittedName>
        <fullName evidence="1">Uncharacterized protein</fullName>
    </submittedName>
</protein>
<name>A0A4Y2NH42_ARAVE</name>
<dbReference type="AlphaFoldDB" id="A0A4Y2NH42"/>